<dbReference type="Proteomes" id="UP000772434">
    <property type="component" value="Unassembled WGS sequence"/>
</dbReference>
<evidence type="ECO:0000313" key="1">
    <source>
        <dbReference type="EMBL" id="KAF9063755.1"/>
    </source>
</evidence>
<organism evidence="1 2">
    <name type="scientific">Rhodocollybia butyracea</name>
    <dbReference type="NCBI Taxonomy" id="206335"/>
    <lineage>
        <taxon>Eukaryota</taxon>
        <taxon>Fungi</taxon>
        <taxon>Dikarya</taxon>
        <taxon>Basidiomycota</taxon>
        <taxon>Agaricomycotina</taxon>
        <taxon>Agaricomycetes</taxon>
        <taxon>Agaricomycetidae</taxon>
        <taxon>Agaricales</taxon>
        <taxon>Marasmiineae</taxon>
        <taxon>Omphalotaceae</taxon>
        <taxon>Rhodocollybia</taxon>
    </lineage>
</organism>
<protein>
    <submittedName>
        <fullName evidence="1">Uncharacterized protein</fullName>
    </submittedName>
</protein>
<dbReference type="AlphaFoldDB" id="A0A9P5PKP7"/>
<reference evidence="1" key="1">
    <citation type="submission" date="2020-11" db="EMBL/GenBank/DDBJ databases">
        <authorList>
            <consortium name="DOE Joint Genome Institute"/>
            <person name="Ahrendt S."/>
            <person name="Riley R."/>
            <person name="Andreopoulos W."/>
            <person name="Labutti K."/>
            <person name="Pangilinan J."/>
            <person name="Ruiz-Duenas F.J."/>
            <person name="Barrasa J.M."/>
            <person name="Sanchez-Garcia M."/>
            <person name="Camarero S."/>
            <person name="Miyauchi S."/>
            <person name="Serrano A."/>
            <person name="Linde D."/>
            <person name="Babiker R."/>
            <person name="Drula E."/>
            <person name="Ayuso-Fernandez I."/>
            <person name="Pacheco R."/>
            <person name="Padilla G."/>
            <person name="Ferreira P."/>
            <person name="Barriuso J."/>
            <person name="Kellner H."/>
            <person name="Castanera R."/>
            <person name="Alfaro M."/>
            <person name="Ramirez L."/>
            <person name="Pisabarro A.G."/>
            <person name="Kuo A."/>
            <person name="Tritt A."/>
            <person name="Lipzen A."/>
            <person name="He G."/>
            <person name="Yan M."/>
            <person name="Ng V."/>
            <person name="Cullen D."/>
            <person name="Martin F."/>
            <person name="Rosso M.-N."/>
            <person name="Henrissat B."/>
            <person name="Hibbett D."/>
            <person name="Martinez A.T."/>
            <person name="Grigoriev I.V."/>
        </authorList>
    </citation>
    <scope>NUCLEOTIDE SEQUENCE</scope>
    <source>
        <strain evidence="1">AH 40177</strain>
    </source>
</reference>
<proteinExistence type="predicted"/>
<evidence type="ECO:0000313" key="2">
    <source>
        <dbReference type="Proteomes" id="UP000772434"/>
    </source>
</evidence>
<keyword evidence="2" id="KW-1185">Reference proteome</keyword>
<comment type="caution">
    <text evidence="1">The sequence shown here is derived from an EMBL/GenBank/DDBJ whole genome shotgun (WGS) entry which is preliminary data.</text>
</comment>
<sequence>MPLIPRWLDCHSASRLWKYSTTLSPLVPPLNAQPFLKTRDVHCSRLSFFNASESMGPNLSSSSCINGQPCRRPSRSPYPHRWSGWTPSLFHYSAHSFNYWGHSDSRPCRRRSRSPHPHWWTSLLFKTPARLFSPHKLSRPKPLRSYPGHSDPCSCCRYSCFPIVTGGPANHCTSKNFHPPVPLSMYIQWPNALGDGYFGHSDLWPRCC</sequence>
<name>A0A9P5PKP7_9AGAR</name>
<gene>
    <name evidence="1" type="ORF">BDP27DRAFT_216843</name>
</gene>
<dbReference type="EMBL" id="JADNRY010000139">
    <property type="protein sequence ID" value="KAF9063755.1"/>
    <property type="molecule type" value="Genomic_DNA"/>
</dbReference>
<accession>A0A9P5PKP7</accession>